<dbReference type="RefSeq" id="WP_018081697.1">
    <property type="nucleotide sequence ID" value="NZ_AQWM01000007.1"/>
</dbReference>
<evidence type="ECO:0000313" key="4">
    <source>
        <dbReference type="Proteomes" id="UP000017837"/>
    </source>
</evidence>
<dbReference type="PATRIC" id="fig|1121022.4.peg.990"/>
<dbReference type="OrthoDB" id="9812311at2"/>
<dbReference type="GO" id="GO:0000270">
    <property type="term" value="P:peptidoglycan metabolic process"/>
    <property type="evidence" value="ECO:0007669"/>
    <property type="project" value="TreeGrafter"/>
</dbReference>
<dbReference type="PANTHER" id="PTHR30336:SF4">
    <property type="entry name" value="ENVELOPE BIOGENESIS FACTOR ELYC"/>
    <property type="match status" value="1"/>
</dbReference>
<name>V4Q1X1_9CAUL</name>
<dbReference type="Proteomes" id="UP000017837">
    <property type="component" value="Unassembled WGS sequence"/>
</dbReference>
<dbReference type="EMBL" id="AWGB01000007">
    <property type="protein sequence ID" value="ESQ93674.1"/>
    <property type="molecule type" value="Genomic_DNA"/>
</dbReference>
<protein>
    <recommendedName>
        <fullName evidence="2">DUF218 domain-containing protein</fullName>
    </recommendedName>
</protein>
<organism evidence="3 4">
    <name type="scientific">Asticcacaulis benevestitus DSM 16100 = ATCC BAA-896</name>
    <dbReference type="NCBI Taxonomy" id="1121022"/>
    <lineage>
        <taxon>Bacteria</taxon>
        <taxon>Pseudomonadati</taxon>
        <taxon>Pseudomonadota</taxon>
        <taxon>Alphaproteobacteria</taxon>
        <taxon>Caulobacterales</taxon>
        <taxon>Caulobacteraceae</taxon>
        <taxon>Asticcacaulis</taxon>
    </lineage>
</organism>
<evidence type="ECO:0000259" key="2">
    <source>
        <dbReference type="Pfam" id="PF02698"/>
    </source>
</evidence>
<dbReference type="AlphaFoldDB" id="V4Q1X1"/>
<comment type="caution">
    <text evidence="3">The sequence shown here is derived from an EMBL/GenBank/DDBJ whole genome shotgun (WGS) entry which is preliminary data.</text>
</comment>
<dbReference type="InterPro" id="IPR003848">
    <property type="entry name" value="DUF218"/>
</dbReference>
<dbReference type="PANTHER" id="PTHR30336">
    <property type="entry name" value="INNER MEMBRANE PROTEIN, PROBABLE PERMEASE"/>
    <property type="match status" value="1"/>
</dbReference>
<accession>V4Q1X1</accession>
<dbReference type="eggNOG" id="COG1434">
    <property type="taxonomic scope" value="Bacteria"/>
</dbReference>
<dbReference type="CDD" id="cd06259">
    <property type="entry name" value="YdcF-like"/>
    <property type="match status" value="1"/>
</dbReference>
<dbReference type="GO" id="GO:0043164">
    <property type="term" value="P:Gram-negative-bacterium-type cell wall biogenesis"/>
    <property type="evidence" value="ECO:0007669"/>
    <property type="project" value="TreeGrafter"/>
</dbReference>
<dbReference type="InterPro" id="IPR051599">
    <property type="entry name" value="Cell_Envelope_Assoc"/>
</dbReference>
<dbReference type="Pfam" id="PF02698">
    <property type="entry name" value="DUF218"/>
    <property type="match status" value="1"/>
</dbReference>
<evidence type="ECO:0000256" key="1">
    <source>
        <dbReference type="SAM" id="MobiDB-lite"/>
    </source>
</evidence>
<gene>
    <name evidence="3" type="ORF">ABENE_04980</name>
</gene>
<reference evidence="3 4" key="1">
    <citation type="journal article" date="2014" name="Nature">
        <title>Sequential evolution of bacterial morphology by co-option of a developmental regulator.</title>
        <authorList>
            <person name="Jiang C."/>
            <person name="Brown P.J."/>
            <person name="Ducret A."/>
            <person name="Brun Y.V."/>
        </authorList>
    </citation>
    <scope>NUCLEOTIDE SEQUENCE [LARGE SCALE GENOMIC DNA]</scope>
    <source>
        <strain evidence="3 4">DSM 16100</strain>
    </source>
</reference>
<dbReference type="GO" id="GO:0005886">
    <property type="term" value="C:plasma membrane"/>
    <property type="evidence" value="ECO:0007669"/>
    <property type="project" value="TreeGrafter"/>
</dbReference>
<keyword evidence="4" id="KW-1185">Reference proteome</keyword>
<dbReference type="STRING" id="1121022.GCA_000376105_02033"/>
<feature type="domain" description="DUF218" evidence="2">
    <location>
        <begin position="39"/>
        <end position="163"/>
    </location>
</feature>
<sequence>MRTLIALFVVLLLWTAGLFVFADRVIDSTPALEPAEPADAIVVLTGASDERLKQGMSLLERRKGARMFISGVNPEVKRSELRNVTEGSKRLYECCVDLGYEAENTVGNAKEIADWARGHDFYTLIVVTSDYHMPRSLLELKADMPGTKLIAYPVTTPDLVARGWWKSRKGQRLIVLEYCKYLAILGRDAILSVSRKFGDKGSTPAPKAGSETEAAPDAPVAAGKTS</sequence>
<proteinExistence type="predicted"/>
<feature type="region of interest" description="Disordered" evidence="1">
    <location>
        <begin position="198"/>
        <end position="226"/>
    </location>
</feature>
<evidence type="ECO:0000313" key="3">
    <source>
        <dbReference type="EMBL" id="ESQ93674.1"/>
    </source>
</evidence>